<gene>
    <name evidence="2" type="ORF">J2S02_005080</name>
</gene>
<dbReference type="PROSITE" id="PS51186">
    <property type="entry name" value="GNAT"/>
    <property type="match status" value="1"/>
</dbReference>
<sequence>MSIQFKDIDKNNWEECIRLTVSDDQRVFVADNCYSLLQSKFVEGYYPLALYAKEKMVGFLMYGRDPETQRMEMCRLMIDKNYQGKGYGKEAVIKLIVLIRNTYGNIEFYTSAEPENVRALKLYEDVGFKKTGEIMWDEAVLKIQL</sequence>
<dbReference type="Pfam" id="PF00583">
    <property type="entry name" value="Acetyltransf_1"/>
    <property type="match status" value="1"/>
</dbReference>
<dbReference type="GO" id="GO:0004145">
    <property type="term" value="F:diamine N-acetyltransferase activity"/>
    <property type="evidence" value="ECO:0007669"/>
    <property type="project" value="UniProtKB-EC"/>
</dbReference>
<dbReference type="EMBL" id="JAUSTZ010000030">
    <property type="protein sequence ID" value="MDQ0228691.1"/>
    <property type="molecule type" value="Genomic_DNA"/>
</dbReference>
<evidence type="ECO:0000313" key="2">
    <source>
        <dbReference type="EMBL" id="MDQ0228691.1"/>
    </source>
</evidence>
<dbReference type="Gene3D" id="3.40.630.30">
    <property type="match status" value="1"/>
</dbReference>
<dbReference type="InterPro" id="IPR016181">
    <property type="entry name" value="Acyl_CoA_acyltransferase"/>
</dbReference>
<dbReference type="Proteomes" id="UP001232245">
    <property type="component" value="Unassembled WGS sequence"/>
</dbReference>
<keyword evidence="2" id="KW-0808">Transferase</keyword>
<accession>A0ABT9Z8U5</accession>
<name>A0ABT9Z8U5_9BACI</name>
<organism evidence="2 3">
    <name type="scientific">Metabacillus niabensis</name>
    <dbReference type="NCBI Taxonomy" id="324854"/>
    <lineage>
        <taxon>Bacteria</taxon>
        <taxon>Bacillati</taxon>
        <taxon>Bacillota</taxon>
        <taxon>Bacilli</taxon>
        <taxon>Bacillales</taxon>
        <taxon>Bacillaceae</taxon>
        <taxon>Metabacillus</taxon>
    </lineage>
</organism>
<comment type="caution">
    <text evidence="2">The sequence shown here is derived from an EMBL/GenBank/DDBJ whole genome shotgun (WGS) entry which is preliminary data.</text>
</comment>
<protein>
    <submittedName>
        <fullName evidence="2">Diamine N-acetyltransferase</fullName>
        <ecNumber evidence="2">2.3.1.57</ecNumber>
    </submittedName>
</protein>
<keyword evidence="3" id="KW-1185">Reference proteome</keyword>
<dbReference type="RefSeq" id="WP_174880614.1">
    <property type="nucleotide sequence ID" value="NZ_CADEPK010000220.1"/>
</dbReference>
<feature type="domain" description="N-acetyltransferase" evidence="1">
    <location>
        <begin position="3"/>
        <end position="145"/>
    </location>
</feature>
<dbReference type="SUPFAM" id="SSF55729">
    <property type="entry name" value="Acyl-CoA N-acyltransferases (Nat)"/>
    <property type="match status" value="1"/>
</dbReference>
<proteinExistence type="predicted"/>
<evidence type="ECO:0000313" key="3">
    <source>
        <dbReference type="Proteomes" id="UP001232245"/>
    </source>
</evidence>
<dbReference type="InterPro" id="IPR050276">
    <property type="entry name" value="MshD_Acetyltransferase"/>
</dbReference>
<reference evidence="2 3" key="1">
    <citation type="submission" date="2023-07" db="EMBL/GenBank/DDBJ databases">
        <title>Genomic Encyclopedia of Type Strains, Phase IV (KMG-IV): sequencing the most valuable type-strain genomes for metagenomic binning, comparative biology and taxonomic classification.</title>
        <authorList>
            <person name="Goeker M."/>
        </authorList>
    </citation>
    <scope>NUCLEOTIDE SEQUENCE [LARGE SCALE GENOMIC DNA]</scope>
    <source>
        <strain evidence="2 3">DSM 17723</strain>
    </source>
</reference>
<evidence type="ECO:0000259" key="1">
    <source>
        <dbReference type="PROSITE" id="PS51186"/>
    </source>
</evidence>
<dbReference type="PANTHER" id="PTHR43617">
    <property type="entry name" value="L-AMINO ACID N-ACETYLTRANSFERASE"/>
    <property type="match status" value="1"/>
</dbReference>
<dbReference type="EC" id="2.3.1.57" evidence="2"/>
<dbReference type="InterPro" id="IPR000182">
    <property type="entry name" value="GNAT_dom"/>
</dbReference>
<dbReference type="CDD" id="cd04301">
    <property type="entry name" value="NAT_SF"/>
    <property type="match status" value="1"/>
</dbReference>
<keyword evidence="2" id="KW-0012">Acyltransferase</keyword>